<dbReference type="InterPro" id="IPR013783">
    <property type="entry name" value="Ig-like_fold"/>
</dbReference>
<dbReference type="Pfam" id="PF05345">
    <property type="entry name" value="He_PIG"/>
    <property type="match status" value="2"/>
</dbReference>
<evidence type="ECO:0000256" key="2">
    <source>
        <dbReference type="SAM" id="SignalP"/>
    </source>
</evidence>
<dbReference type="PROSITE" id="PS00626">
    <property type="entry name" value="RCC1_2"/>
    <property type="match status" value="5"/>
</dbReference>
<keyword evidence="2" id="KW-0732">Signal</keyword>
<name>A0ABU4BQF7_RHOGO</name>
<dbReference type="RefSeq" id="WP_317540885.1">
    <property type="nucleotide sequence ID" value="NZ_JAWLKB010000002.1"/>
</dbReference>
<dbReference type="InterPro" id="IPR051553">
    <property type="entry name" value="Ran_GTPase-activating"/>
</dbReference>
<dbReference type="InterPro" id="IPR009091">
    <property type="entry name" value="RCC1/BLIP-II"/>
</dbReference>
<evidence type="ECO:0000256" key="1">
    <source>
        <dbReference type="SAM" id="MobiDB-lite"/>
    </source>
</evidence>
<dbReference type="PRINTS" id="PR00633">
    <property type="entry name" value="RCCNDNSATION"/>
</dbReference>
<dbReference type="Proteomes" id="UP001185927">
    <property type="component" value="Unassembled WGS sequence"/>
</dbReference>
<dbReference type="Gene3D" id="2.130.10.30">
    <property type="entry name" value="Regulator of chromosome condensation 1/beta-lactamase-inhibitor protein II"/>
    <property type="match status" value="2"/>
</dbReference>
<evidence type="ECO:0000313" key="4">
    <source>
        <dbReference type="Proteomes" id="UP001185927"/>
    </source>
</evidence>
<feature type="chain" id="PRO_5046944318" evidence="2">
    <location>
        <begin position="39"/>
        <end position="519"/>
    </location>
</feature>
<feature type="region of interest" description="Disordered" evidence="1">
    <location>
        <begin position="500"/>
        <end position="519"/>
    </location>
</feature>
<dbReference type="PANTHER" id="PTHR45982:SF1">
    <property type="entry name" value="REGULATOR OF CHROMOSOME CONDENSATION"/>
    <property type="match status" value="1"/>
</dbReference>
<dbReference type="InterPro" id="IPR015919">
    <property type="entry name" value="Cadherin-like_sf"/>
</dbReference>
<organism evidence="3 4">
    <name type="scientific">Rhodococcus globerulus</name>
    <dbReference type="NCBI Taxonomy" id="33008"/>
    <lineage>
        <taxon>Bacteria</taxon>
        <taxon>Bacillati</taxon>
        <taxon>Actinomycetota</taxon>
        <taxon>Actinomycetes</taxon>
        <taxon>Mycobacteriales</taxon>
        <taxon>Nocardiaceae</taxon>
        <taxon>Rhodococcus</taxon>
    </lineage>
</organism>
<protein>
    <submittedName>
        <fullName evidence="3">Ig domain-containing protein</fullName>
    </submittedName>
</protein>
<dbReference type="SUPFAM" id="SSF50985">
    <property type="entry name" value="RCC1/BLIP-II"/>
    <property type="match status" value="1"/>
</dbReference>
<accession>A0ABU4BQF7</accession>
<proteinExistence type="predicted"/>
<sequence length="519" mass="50932">MAPLDHRHRPHRGRRLRGLTALIAAGALALAAATTAAAEGVPVTDPGTITGWGYGVGGNNDNGQLDNFPAGGGYTAIAAGYSHSLALTADGSIVGWGNNNDGQLDNIPAGSGHKAIAVGAFHSVALTADGTIVAWGASSLGQLANIPVGNGYKAIAAGGYHSLALTADGTVVGWGYNYWKQANTLPGNGYKAIAAGSLHSLALTADGAIVGWGYNYEGQTNTPTGNGYTTIASGGFHGLALTADGTITTWGQSGNGLGTVPRGNGYTAIGGGDFHSLALTADGTIAEWGSSGGGQLPAPTGTGYTAIAGGGNRSLALKTATASAFTDAGPVTVNGIAGTAISHAFTTTGNPTPVVTATGLPAGLTLSETGALTGTPTTEGSFPFTVSATNGVGNPATLNATLIVAAAPAAPMFTDAGPVTLDAVAGTALTREFTVTGNPAPTITVIDPAKLPTGMVFTNGTLSGTPAAAGSYTFTLNATNGVNPDLTLVVTVNVAEAPITPEQPTTGSLGSLEFTGFGS</sequence>
<dbReference type="SUPFAM" id="SSF49313">
    <property type="entry name" value="Cadherin-like"/>
    <property type="match status" value="2"/>
</dbReference>
<evidence type="ECO:0000313" key="3">
    <source>
        <dbReference type="EMBL" id="MDV6266334.1"/>
    </source>
</evidence>
<dbReference type="Pfam" id="PF13540">
    <property type="entry name" value="RCC1_2"/>
    <property type="match status" value="5"/>
</dbReference>
<dbReference type="InterPro" id="IPR000408">
    <property type="entry name" value="Reg_chr_condens"/>
</dbReference>
<dbReference type="EMBL" id="JAWLKB010000002">
    <property type="protein sequence ID" value="MDV6266334.1"/>
    <property type="molecule type" value="Genomic_DNA"/>
</dbReference>
<feature type="signal peptide" evidence="2">
    <location>
        <begin position="1"/>
        <end position="38"/>
    </location>
</feature>
<dbReference type="PANTHER" id="PTHR45982">
    <property type="entry name" value="REGULATOR OF CHROMOSOME CONDENSATION"/>
    <property type="match status" value="1"/>
</dbReference>
<dbReference type="Gene3D" id="2.60.40.10">
    <property type="entry name" value="Immunoglobulins"/>
    <property type="match status" value="2"/>
</dbReference>
<gene>
    <name evidence="3" type="ORF">R3Q16_06945</name>
</gene>
<comment type="caution">
    <text evidence="3">The sequence shown here is derived from an EMBL/GenBank/DDBJ whole genome shotgun (WGS) entry which is preliminary data.</text>
</comment>
<reference evidence="3 4" key="1">
    <citation type="submission" date="2023-10" db="EMBL/GenBank/DDBJ databases">
        <title>Development of a sustainable strategy for remediation of hydrocarbon-contaminated territories based on the waste exchange concept.</title>
        <authorList>
            <person name="Krivoruchko A."/>
        </authorList>
    </citation>
    <scope>NUCLEOTIDE SEQUENCE [LARGE SCALE GENOMIC DNA]</scope>
    <source>
        <strain evidence="3 4">IEGM 1203</strain>
    </source>
</reference>
<keyword evidence="4" id="KW-1185">Reference proteome</keyword>
<dbReference type="PROSITE" id="PS50012">
    <property type="entry name" value="RCC1_3"/>
    <property type="match status" value="3"/>
</dbReference>